<evidence type="ECO:0000313" key="3">
    <source>
        <dbReference type="Proteomes" id="UP000011599"/>
    </source>
</evidence>
<dbReference type="Proteomes" id="UP000011599">
    <property type="component" value="Unassembled WGS sequence"/>
</dbReference>
<protein>
    <submittedName>
        <fullName evidence="2">NAD-dependent epimerase/dehydratase</fullName>
    </submittedName>
</protein>
<organism evidence="2 3">
    <name type="scientific">Natronorubrum tibetense GA33</name>
    <dbReference type="NCBI Taxonomy" id="1114856"/>
    <lineage>
        <taxon>Archaea</taxon>
        <taxon>Methanobacteriati</taxon>
        <taxon>Methanobacteriota</taxon>
        <taxon>Stenosarchaea group</taxon>
        <taxon>Halobacteria</taxon>
        <taxon>Halobacteriales</taxon>
        <taxon>Natrialbaceae</taxon>
        <taxon>Natronorubrum</taxon>
    </lineage>
</organism>
<gene>
    <name evidence="2" type="ORF">C496_05627</name>
</gene>
<evidence type="ECO:0000259" key="1">
    <source>
        <dbReference type="Pfam" id="PF13460"/>
    </source>
</evidence>
<sequence length="341" mass="36332">MLAPRRESYNYLSRTVAYQTTEAISYLSLREDIQCMKVLVAGGTGFIGMNLCTELDDRGHDVTALARDPSDADLPEGVDRAMGDASAYDSIVDTVAGHDAVVNLVSLSPLYKPPGDLDHETVHLGGTANLVRAAEEGGVDRFVQMSGLGADPDAPTDFLRAKGNAENVVRDSHLAWTIFRPSVVFGDGAEFLEFTKQVTTPYVTGLPNGGETRFQPIWIGDVVPMLADALADSRHVGEIYEIAGPQIVTLADATRLAYAAEGKSVKILSVPLSMAKLGLTAAGAVPFVPFGPDQARSLEINNTVVTNDVSAFGVSEDELTTLGAYLEVGIHEPREPQPESA</sequence>
<dbReference type="SUPFAM" id="SSF51735">
    <property type="entry name" value="NAD(P)-binding Rossmann-fold domains"/>
    <property type="match status" value="1"/>
</dbReference>
<dbReference type="EMBL" id="AOHW01000022">
    <property type="protein sequence ID" value="ELY42790.1"/>
    <property type="molecule type" value="Genomic_DNA"/>
</dbReference>
<dbReference type="InterPro" id="IPR016040">
    <property type="entry name" value="NAD(P)-bd_dom"/>
</dbReference>
<comment type="caution">
    <text evidence="2">The sequence shown here is derived from an EMBL/GenBank/DDBJ whole genome shotgun (WGS) entry which is preliminary data.</text>
</comment>
<reference evidence="2 3" key="1">
    <citation type="journal article" date="2014" name="PLoS Genet.">
        <title>Phylogenetically driven sequencing of extremely halophilic archaea reveals strategies for static and dynamic osmo-response.</title>
        <authorList>
            <person name="Becker E.A."/>
            <person name="Seitzer P.M."/>
            <person name="Tritt A."/>
            <person name="Larsen D."/>
            <person name="Krusor M."/>
            <person name="Yao A.I."/>
            <person name="Wu D."/>
            <person name="Madern D."/>
            <person name="Eisen J.A."/>
            <person name="Darling A.E."/>
            <person name="Facciotti M.T."/>
        </authorList>
    </citation>
    <scope>NUCLEOTIDE SEQUENCE [LARGE SCALE GENOMIC DNA]</scope>
    <source>
        <strain evidence="2 3">GA33</strain>
    </source>
</reference>
<dbReference type="CDD" id="cd05271">
    <property type="entry name" value="NDUFA9_like_SDR_a"/>
    <property type="match status" value="1"/>
</dbReference>
<dbReference type="Pfam" id="PF13460">
    <property type="entry name" value="NAD_binding_10"/>
    <property type="match status" value="1"/>
</dbReference>
<name>L9W003_9EURY</name>
<dbReference type="PATRIC" id="fig|1114856.3.peg.1170"/>
<dbReference type="InterPro" id="IPR036291">
    <property type="entry name" value="NAD(P)-bd_dom_sf"/>
</dbReference>
<proteinExistence type="predicted"/>
<dbReference type="eggNOG" id="arCOG03015">
    <property type="taxonomic scope" value="Archaea"/>
</dbReference>
<dbReference type="InterPro" id="IPR051207">
    <property type="entry name" value="ComplexI_NDUFA9_subunit"/>
</dbReference>
<feature type="domain" description="NAD(P)-binding" evidence="1">
    <location>
        <begin position="42"/>
        <end position="184"/>
    </location>
</feature>
<dbReference type="GO" id="GO:0044877">
    <property type="term" value="F:protein-containing complex binding"/>
    <property type="evidence" value="ECO:0007669"/>
    <property type="project" value="TreeGrafter"/>
</dbReference>
<dbReference type="PANTHER" id="PTHR12126">
    <property type="entry name" value="NADH-UBIQUINONE OXIDOREDUCTASE 39 KDA SUBUNIT-RELATED"/>
    <property type="match status" value="1"/>
</dbReference>
<dbReference type="AlphaFoldDB" id="L9W003"/>
<accession>L9W003</accession>
<dbReference type="Gene3D" id="3.40.50.720">
    <property type="entry name" value="NAD(P)-binding Rossmann-like Domain"/>
    <property type="match status" value="1"/>
</dbReference>
<evidence type="ECO:0000313" key="2">
    <source>
        <dbReference type="EMBL" id="ELY42790.1"/>
    </source>
</evidence>
<dbReference type="PANTHER" id="PTHR12126:SF11">
    <property type="entry name" value="NADH DEHYDROGENASE [UBIQUINONE] 1 ALPHA SUBCOMPLEX SUBUNIT 9, MITOCHONDRIAL"/>
    <property type="match status" value="1"/>
</dbReference>
<keyword evidence="3" id="KW-1185">Reference proteome</keyword>
<dbReference type="STRING" id="1114856.GCA_000383975_01161"/>